<dbReference type="RefSeq" id="WP_232399921.1">
    <property type="nucleotide sequence ID" value="NZ_CP102173.1"/>
</dbReference>
<evidence type="ECO:0000313" key="2">
    <source>
        <dbReference type="Proteomes" id="UP001316184"/>
    </source>
</evidence>
<evidence type="ECO:0008006" key="3">
    <source>
        <dbReference type="Google" id="ProtNLM"/>
    </source>
</evidence>
<accession>A0ABY5M9D2</accession>
<protein>
    <recommendedName>
        <fullName evidence="3">Catalytic LigB subunit of aromatic ring-opening dioxygenase</fullName>
    </recommendedName>
</protein>
<dbReference type="Gene3D" id="3.40.830.10">
    <property type="entry name" value="LigB-like"/>
    <property type="match status" value="1"/>
</dbReference>
<proteinExistence type="predicted"/>
<dbReference type="Proteomes" id="UP001316184">
    <property type="component" value="Chromosome"/>
</dbReference>
<sequence>MILAAAVCPCPPLLVPQIAPGTTEELATLRAACDRAVRTVLDARPERVVVIGAGDLGADRDERAGGTLAGHGVDVRAGGPDVCLPLSLTIGAWLLDRAGWTGRRTYSTGRPDVDGEVGLLVMADGTNTRSEKAPGFFDERAEDYDRAIATALRDGDPAALVALDPELGAELGAAGVPALRTLGALTADAAVTAHLRDDEAPFGVGYVVADWVVRA</sequence>
<reference evidence="1 2" key="1">
    <citation type="submission" date="2022-08" db="EMBL/GenBank/DDBJ databases">
        <title>novel species in genus Aeromicrobium.</title>
        <authorList>
            <person name="Ye L."/>
        </authorList>
    </citation>
    <scope>NUCLEOTIDE SEQUENCE [LARGE SCALE GENOMIC DNA]</scope>
    <source>
        <strain evidence="2">zg-Y1379</strain>
    </source>
</reference>
<organism evidence="1 2">
    <name type="scientific">Aeromicrobium wangtongii</name>
    <dbReference type="NCBI Taxonomy" id="2969247"/>
    <lineage>
        <taxon>Bacteria</taxon>
        <taxon>Bacillati</taxon>
        <taxon>Actinomycetota</taxon>
        <taxon>Actinomycetes</taxon>
        <taxon>Propionibacteriales</taxon>
        <taxon>Nocardioidaceae</taxon>
        <taxon>Aeromicrobium</taxon>
    </lineage>
</organism>
<evidence type="ECO:0000313" key="1">
    <source>
        <dbReference type="EMBL" id="UUP12401.1"/>
    </source>
</evidence>
<gene>
    <name evidence="1" type="ORF">NQV15_11100</name>
</gene>
<name>A0ABY5M9D2_9ACTN</name>
<keyword evidence="2" id="KW-1185">Reference proteome</keyword>
<dbReference type="EMBL" id="CP102173">
    <property type="protein sequence ID" value="UUP12401.1"/>
    <property type="molecule type" value="Genomic_DNA"/>
</dbReference>